<feature type="chain" id="PRO_5009305952" description="glucuronosyltransferase" evidence="7">
    <location>
        <begin position="18"/>
        <end position="347"/>
    </location>
</feature>
<evidence type="ECO:0000256" key="1">
    <source>
        <dbReference type="ARBA" id="ARBA00009995"/>
    </source>
</evidence>
<feature type="transmembrane region" description="Helical" evidence="6">
    <location>
        <begin position="308"/>
        <end position="328"/>
    </location>
</feature>
<dbReference type="GO" id="GO:0015020">
    <property type="term" value="F:glucuronosyltransferase activity"/>
    <property type="evidence" value="ECO:0007669"/>
    <property type="project" value="UniProtKB-EC"/>
</dbReference>
<evidence type="ECO:0000313" key="8">
    <source>
        <dbReference type="Proteomes" id="UP000095284"/>
    </source>
</evidence>
<evidence type="ECO:0000256" key="6">
    <source>
        <dbReference type="SAM" id="Phobius"/>
    </source>
</evidence>
<sequence>MRLTLLFLLIFLPQCLGLKALIYNIGIGKSHFMFTGAMVDSLVDRGHEAELLLAIWNPVAANNGTDKAGRVFRVEVEDPPLVHAGYLRPFDPPNNNFYELFDQSRLLFCERILSNSKLMADLRSAKYDIGLSPPYDSCGMSLFHMLGIQATAIFTATPPTFFVMESLGIPAPPSFVTADPRLKVFITHAGMNSFVEFTRHGVPALTVPLSVDQHVNAASAVGLGIALHLKKEEISAKKIKEKLEILLSDNRYRQRAIKLSQALKASPNRPQQTFVESVEFAAAFPDTSEYLQLPSVYLNPFVVHSFDVFAVIFGVIFTFLLFFVPIVVRAVMYSCNLPPSHLKYKHE</sequence>
<dbReference type="EC" id="2.4.1.17" evidence="2"/>
<evidence type="ECO:0000256" key="4">
    <source>
        <dbReference type="ARBA" id="ARBA00022679"/>
    </source>
</evidence>
<reference evidence="9" key="1">
    <citation type="submission" date="2016-11" db="UniProtKB">
        <authorList>
            <consortium name="WormBaseParasite"/>
        </authorList>
    </citation>
    <scope>IDENTIFICATION</scope>
</reference>
<keyword evidence="3" id="KW-0328">Glycosyltransferase</keyword>
<keyword evidence="4" id="KW-0808">Transferase</keyword>
<evidence type="ECO:0000313" key="9">
    <source>
        <dbReference type="WBParaSite" id="BXY_1108300.1"/>
    </source>
</evidence>
<dbReference type="AlphaFoldDB" id="A0A1I7SDH8"/>
<evidence type="ECO:0000256" key="2">
    <source>
        <dbReference type="ARBA" id="ARBA00012544"/>
    </source>
</evidence>
<evidence type="ECO:0000256" key="5">
    <source>
        <dbReference type="ARBA" id="ARBA00047475"/>
    </source>
</evidence>
<keyword evidence="6" id="KW-0812">Transmembrane</keyword>
<dbReference type="Gene3D" id="3.40.50.2000">
    <property type="entry name" value="Glycogen Phosphorylase B"/>
    <property type="match status" value="1"/>
</dbReference>
<organism evidence="8 9">
    <name type="scientific">Bursaphelenchus xylophilus</name>
    <name type="common">Pinewood nematode worm</name>
    <name type="synonym">Aphelenchoides xylophilus</name>
    <dbReference type="NCBI Taxonomy" id="6326"/>
    <lineage>
        <taxon>Eukaryota</taxon>
        <taxon>Metazoa</taxon>
        <taxon>Ecdysozoa</taxon>
        <taxon>Nematoda</taxon>
        <taxon>Chromadorea</taxon>
        <taxon>Rhabditida</taxon>
        <taxon>Tylenchina</taxon>
        <taxon>Tylenchomorpha</taxon>
        <taxon>Aphelenchoidea</taxon>
        <taxon>Aphelenchoididae</taxon>
        <taxon>Bursaphelenchus</taxon>
    </lineage>
</organism>
<dbReference type="WBParaSite" id="BXY_1108300.1">
    <property type="protein sequence ID" value="BXY_1108300.1"/>
    <property type="gene ID" value="BXY_1108300"/>
</dbReference>
<evidence type="ECO:0000256" key="3">
    <source>
        <dbReference type="ARBA" id="ARBA00022676"/>
    </source>
</evidence>
<dbReference type="PANTHER" id="PTHR48043:SF154">
    <property type="entry name" value="GLUCURONOSYLTRANSFERASE"/>
    <property type="match status" value="1"/>
</dbReference>
<dbReference type="SUPFAM" id="SSF53756">
    <property type="entry name" value="UDP-Glycosyltransferase/glycogen phosphorylase"/>
    <property type="match status" value="2"/>
</dbReference>
<proteinExistence type="inferred from homology"/>
<dbReference type="PANTHER" id="PTHR48043">
    <property type="entry name" value="EG:EG0003.4 PROTEIN-RELATED"/>
    <property type="match status" value="1"/>
</dbReference>
<keyword evidence="7" id="KW-0732">Signal</keyword>
<dbReference type="InterPro" id="IPR002213">
    <property type="entry name" value="UDP_glucos_trans"/>
</dbReference>
<evidence type="ECO:0000256" key="7">
    <source>
        <dbReference type="SAM" id="SignalP"/>
    </source>
</evidence>
<feature type="signal peptide" evidence="7">
    <location>
        <begin position="1"/>
        <end position="17"/>
    </location>
</feature>
<accession>A0A1I7SDH8</accession>
<name>A0A1I7SDH8_BURXY</name>
<comment type="catalytic activity">
    <reaction evidence="5">
        <text>glucuronate acceptor + UDP-alpha-D-glucuronate = acceptor beta-D-glucuronoside + UDP + H(+)</text>
        <dbReference type="Rhea" id="RHEA:21032"/>
        <dbReference type="ChEBI" id="CHEBI:15378"/>
        <dbReference type="ChEBI" id="CHEBI:58052"/>
        <dbReference type="ChEBI" id="CHEBI:58223"/>
        <dbReference type="ChEBI" id="CHEBI:132367"/>
        <dbReference type="ChEBI" id="CHEBI:132368"/>
        <dbReference type="EC" id="2.4.1.17"/>
    </reaction>
</comment>
<dbReference type="Proteomes" id="UP000095284">
    <property type="component" value="Unplaced"/>
</dbReference>
<dbReference type="InterPro" id="IPR050271">
    <property type="entry name" value="UDP-glycosyltransferase"/>
</dbReference>
<comment type="similarity">
    <text evidence="1">Belongs to the UDP-glycosyltransferase family.</text>
</comment>
<dbReference type="eggNOG" id="KOG1192">
    <property type="taxonomic scope" value="Eukaryota"/>
</dbReference>
<protein>
    <recommendedName>
        <fullName evidence="2">glucuronosyltransferase</fullName>
        <ecNumber evidence="2">2.4.1.17</ecNumber>
    </recommendedName>
</protein>
<dbReference type="Pfam" id="PF00201">
    <property type="entry name" value="UDPGT"/>
    <property type="match status" value="2"/>
</dbReference>
<keyword evidence="6" id="KW-1133">Transmembrane helix</keyword>
<keyword evidence="6" id="KW-0472">Membrane</keyword>